<feature type="transmembrane region" description="Helical" evidence="2">
    <location>
        <begin position="97"/>
        <end position="116"/>
    </location>
</feature>
<feature type="transmembrane region" description="Helical" evidence="2">
    <location>
        <begin position="299"/>
        <end position="316"/>
    </location>
</feature>
<feature type="transmembrane region" description="Helical" evidence="2">
    <location>
        <begin position="190"/>
        <end position="211"/>
    </location>
</feature>
<name>A0A9W6MCX5_9ACTN</name>
<comment type="caution">
    <text evidence="3">The sequence shown here is derived from an EMBL/GenBank/DDBJ whole genome shotgun (WGS) entry which is preliminary data.</text>
</comment>
<feature type="transmembrane region" description="Helical" evidence="2">
    <location>
        <begin position="232"/>
        <end position="255"/>
    </location>
</feature>
<keyword evidence="2" id="KW-0812">Transmembrane</keyword>
<gene>
    <name evidence="3" type="ORF">GCM10017600_30320</name>
</gene>
<dbReference type="AlphaFoldDB" id="A0A9W6MCX5"/>
<dbReference type="Proteomes" id="UP001143474">
    <property type="component" value="Unassembled WGS sequence"/>
</dbReference>
<feature type="transmembrane region" description="Helical" evidence="2">
    <location>
        <begin position="261"/>
        <end position="292"/>
    </location>
</feature>
<feature type="transmembrane region" description="Helical" evidence="2">
    <location>
        <begin position="358"/>
        <end position="375"/>
    </location>
</feature>
<protein>
    <recommendedName>
        <fullName evidence="5">DUF2029 domain-containing protein</fullName>
    </recommendedName>
</protein>
<proteinExistence type="predicted"/>
<evidence type="ECO:0008006" key="5">
    <source>
        <dbReference type="Google" id="ProtNLM"/>
    </source>
</evidence>
<feature type="transmembrane region" description="Helical" evidence="2">
    <location>
        <begin position="21"/>
        <end position="44"/>
    </location>
</feature>
<feature type="transmembrane region" description="Helical" evidence="2">
    <location>
        <begin position="64"/>
        <end position="85"/>
    </location>
</feature>
<reference evidence="3" key="2">
    <citation type="submission" date="2023-01" db="EMBL/GenBank/DDBJ databases">
        <authorList>
            <person name="Sun Q."/>
            <person name="Evtushenko L."/>
        </authorList>
    </citation>
    <scope>NUCLEOTIDE SEQUENCE</scope>
    <source>
        <strain evidence="3">VKM Ac-2007</strain>
    </source>
</reference>
<dbReference type="EMBL" id="BSEV01000005">
    <property type="protein sequence ID" value="GLK09626.1"/>
    <property type="molecule type" value="Genomic_DNA"/>
</dbReference>
<feature type="transmembrane region" description="Helical" evidence="2">
    <location>
        <begin position="466"/>
        <end position="485"/>
    </location>
</feature>
<organism evidence="3 4">
    <name type="scientific">Streptosporangium carneum</name>
    <dbReference type="NCBI Taxonomy" id="47481"/>
    <lineage>
        <taxon>Bacteria</taxon>
        <taxon>Bacillati</taxon>
        <taxon>Actinomycetota</taxon>
        <taxon>Actinomycetes</taxon>
        <taxon>Streptosporangiales</taxon>
        <taxon>Streptosporangiaceae</taxon>
        <taxon>Streptosporangium</taxon>
    </lineage>
</organism>
<reference evidence="3" key="1">
    <citation type="journal article" date="2014" name="Int. J. Syst. Evol. Microbiol.">
        <title>Complete genome sequence of Corynebacterium casei LMG S-19264T (=DSM 44701T), isolated from a smear-ripened cheese.</title>
        <authorList>
            <consortium name="US DOE Joint Genome Institute (JGI-PGF)"/>
            <person name="Walter F."/>
            <person name="Albersmeier A."/>
            <person name="Kalinowski J."/>
            <person name="Ruckert C."/>
        </authorList>
    </citation>
    <scope>NUCLEOTIDE SEQUENCE</scope>
    <source>
        <strain evidence="3">VKM Ac-2007</strain>
    </source>
</reference>
<evidence type="ECO:0000256" key="1">
    <source>
        <dbReference type="SAM" id="MobiDB-lite"/>
    </source>
</evidence>
<feature type="compositionally biased region" description="Basic and acidic residues" evidence="1">
    <location>
        <begin position="496"/>
        <end position="507"/>
    </location>
</feature>
<evidence type="ECO:0000313" key="3">
    <source>
        <dbReference type="EMBL" id="GLK09626.1"/>
    </source>
</evidence>
<evidence type="ECO:0000256" key="2">
    <source>
        <dbReference type="SAM" id="Phobius"/>
    </source>
</evidence>
<keyword evidence="4" id="KW-1185">Reference proteome</keyword>
<dbReference type="RefSeq" id="WP_271218076.1">
    <property type="nucleotide sequence ID" value="NZ_BAAAVD010000045.1"/>
</dbReference>
<feature type="region of interest" description="Disordered" evidence="1">
    <location>
        <begin position="488"/>
        <end position="507"/>
    </location>
</feature>
<keyword evidence="2" id="KW-1133">Transmembrane helix</keyword>
<evidence type="ECO:0000313" key="4">
    <source>
        <dbReference type="Proteomes" id="UP001143474"/>
    </source>
</evidence>
<sequence>MTEPEPAAAPRRGARFAGVSGLLLIGVSVAVMLAVALLGPSAAVPELGGGGPPWSLRVAPSETLVIQLSWAAVIVAGLGVGAGLWAVRRGWRPARRVVPLGAVIAVLALTLVPPAGSTDVLNYAVYGRIAALGHDPYVLTPAWLHRMADPVGDLTPLAWRNTSSVYGPLATWAQMAASLLGGASMAGTVFAFKAMAGLAFLLSAFALDRLAGADSGRRARVHLLWTLNPLMLWHVVLGGHIDGLGVLFLVAAFLVPRRGGVIANVLSGALLGAATAVKAPFVLAGAGLAWAARHPPTRLVALGMGAFTALITMYATQSTEAFENVVGKLGARSLADPWRVITDALGLGTESSPLEGQITLGAALLVAVLLCWRLAPAPEGLASARPALALCLGWLLTSPVQHPWYDAMLFPLLALMPAGRLDGLMVFRGVVTSLIYLPGAVGLLQLQPTELTRWIAETYRPWIAPLASDAVILCVVVLAFANALGHRRPRRTPVPSREREPERALSG</sequence>
<accession>A0A9W6MCX5</accession>
<keyword evidence="2" id="KW-0472">Membrane</keyword>
<dbReference type="Pfam" id="PF26314">
    <property type="entry name" value="MptA_B_family"/>
    <property type="match status" value="1"/>
</dbReference>
<feature type="transmembrane region" description="Helical" evidence="2">
    <location>
        <begin position="425"/>
        <end position="446"/>
    </location>
</feature>